<feature type="region of interest" description="Disordered" evidence="4">
    <location>
        <begin position="1"/>
        <end position="31"/>
    </location>
</feature>
<accession>A0ABD3RYB4</accession>
<dbReference type="Pfam" id="PF09751">
    <property type="entry name" value="Es2"/>
    <property type="match status" value="1"/>
</dbReference>
<dbReference type="Proteomes" id="UP001530377">
    <property type="component" value="Unassembled WGS sequence"/>
</dbReference>
<name>A0ABD3RYB4_9STRA</name>
<evidence type="ECO:0000256" key="2">
    <source>
        <dbReference type="ARBA" id="ARBA00009072"/>
    </source>
</evidence>
<evidence type="ECO:0000256" key="3">
    <source>
        <dbReference type="ARBA" id="ARBA00023242"/>
    </source>
</evidence>
<feature type="region of interest" description="Disordered" evidence="4">
    <location>
        <begin position="292"/>
        <end position="311"/>
    </location>
</feature>
<evidence type="ECO:0000313" key="6">
    <source>
        <dbReference type="Proteomes" id="UP001530377"/>
    </source>
</evidence>
<feature type="region of interest" description="Disordered" evidence="4">
    <location>
        <begin position="498"/>
        <end position="539"/>
    </location>
</feature>
<evidence type="ECO:0000313" key="5">
    <source>
        <dbReference type="EMBL" id="KAL3817229.1"/>
    </source>
</evidence>
<feature type="compositionally biased region" description="Basic and acidic residues" evidence="4">
    <location>
        <begin position="437"/>
        <end position="456"/>
    </location>
</feature>
<evidence type="ECO:0000256" key="4">
    <source>
        <dbReference type="SAM" id="MobiDB-lite"/>
    </source>
</evidence>
<dbReference type="AlphaFoldDB" id="A0ABD3RYB4"/>
<feature type="compositionally biased region" description="Polar residues" evidence="4">
    <location>
        <begin position="521"/>
        <end position="533"/>
    </location>
</feature>
<feature type="region of interest" description="Disordered" evidence="4">
    <location>
        <begin position="422"/>
        <end position="456"/>
    </location>
</feature>
<feature type="region of interest" description="Disordered" evidence="4">
    <location>
        <begin position="325"/>
        <end position="356"/>
    </location>
</feature>
<keyword evidence="6" id="KW-1185">Reference proteome</keyword>
<proteinExistence type="inferred from homology"/>
<dbReference type="PANTHER" id="PTHR12940:SF0">
    <property type="entry name" value="SPLICING FACTOR ESS-2 HOMOLOG"/>
    <property type="match status" value="1"/>
</dbReference>
<reference evidence="5 6" key="1">
    <citation type="submission" date="2024-10" db="EMBL/GenBank/DDBJ databases">
        <title>Updated reference genomes for cyclostephanoid diatoms.</title>
        <authorList>
            <person name="Roberts W.R."/>
            <person name="Alverson A.J."/>
        </authorList>
    </citation>
    <scope>NUCLEOTIDE SEQUENCE [LARGE SCALE GENOMIC DNA]</scope>
    <source>
        <strain evidence="5 6">AJA228-03</strain>
    </source>
</reference>
<comment type="subcellular location">
    <subcellularLocation>
        <location evidence="1">Nucleus</location>
    </subcellularLocation>
</comment>
<dbReference type="EMBL" id="JALLPB020000113">
    <property type="protein sequence ID" value="KAL3817229.1"/>
    <property type="molecule type" value="Genomic_DNA"/>
</dbReference>
<dbReference type="InterPro" id="IPR019148">
    <property type="entry name" value="Nuclear_protein_DGCR14_ESS-2"/>
</dbReference>
<comment type="similarity">
    <text evidence="2">Belongs to the ESS2 family.</text>
</comment>
<organism evidence="5 6">
    <name type="scientific">Cyclostephanos tholiformis</name>
    <dbReference type="NCBI Taxonomy" id="382380"/>
    <lineage>
        <taxon>Eukaryota</taxon>
        <taxon>Sar</taxon>
        <taxon>Stramenopiles</taxon>
        <taxon>Ochrophyta</taxon>
        <taxon>Bacillariophyta</taxon>
        <taxon>Coscinodiscophyceae</taxon>
        <taxon>Thalassiosirophycidae</taxon>
        <taxon>Stephanodiscales</taxon>
        <taxon>Stephanodiscaceae</taxon>
        <taxon>Cyclostephanos</taxon>
    </lineage>
</organism>
<feature type="region of interest" description="Disordered" evidence="4">
    <location>
        <begin position="641"/>
        <end position="701"/>
    </location>
</feature>
<feature type="region of interest" description="Disordered" evidence="4">
    <location>
        <begin position="609"/>
        <end position="629"/>
    </location>
</feature>
<dbReference type="PANTHER" id="PTHR12940">
    <property type="entry name" value="ES-2 PROTEIN - RELATED"/>
    <property type="match status" value="1"/>
</dbReference>
<gene>
    <name evidence="5" type="ORF">ACHAXA_009516</name>
</gene>
<evidence type="ECO:0000256" key="1">
    <source>
        <dbReference type="ARBA" id="ARBA00004123"/>
    </source>
</evidence>
<comment type="caution">
    <text evidence="5">The sequence shown here is derived from an EMBL/GenBank/DDBJ whole genome shotgun (WGS) entry which is preliminary data.</text>
</comment>
<protein>
    <submittedName>
        <fullName evidence="5">Uncharacterized protein</fullName>
    </submittedName>
</protein>
<dbReference type="GO" id="GO:0005634">
    <property type="term" value="C:nucleus"/>
    <property type="evidence" value="ECO:0007669"/>
    <property type="project" value="UniProtKB-SubCell"/>
</dbReference>
<feature type="region of interest" description="Disordered" evidence="4">
    <location>
        <begin position="91"/>
        <end position="113"/>
    </location>
</feature>
<keyword evidence="3" id="KW-0539">Nucleus</keyword>
<sequence>MDHDDDYYYDDARHLAPLRPRRTMPPPPPRRTVLEEEEYESTLSHIVARDYYPSLISLRRDVEILEARGRGDVSGAVSARRRARALEVEAERERMEREGGVGRGGDGEREMPRPLRQESLTGFHERVTSEDDAEFVMNQERERKEREEILGIIYAAKADGKRGRLAIEARIGGMGGNDDGRAFCDDYRAERASLWCDTPLGLSSDLYDPPPSAGLRITDGDRRYRDADADAVDPTNNVGGGIGRNGLFFQPIHHHGDGVVVVPGRSLLTSGAAMPPSSGGTFLALENDDECAMAGSSPTARDGDADANSDYHLMPPPPARYIVAPSSSTSPSSRLVPHRQSTDDEAAVDADTTTTPSFHRRCQLGEYSPQKPSLPDIYPPATRFPYQNESRLLLYNNNNGSNVGGIIIPTVPGGIVRGGGGIGYSSTDASDTTDLDESPRPLDAERAARRRARERENETFVAMTPLIRPGGGGVGGHDEPIMTWGDVASTPLVLGGGSAVDGRASSSSFADWEPSRPTPPSSASGIDGESSTPAFDVLDRSRREIMAQKAEKGLWDRARTYRAAGGGRIRKGKDDESICTIRSTSTSVTTLDRTPSLTPAARALLEATNRASQVKNSNSLRGSGQSLPTSRIFASPSNLVSSVASPRINPGSRDSFGSALRASYTPNSTGWSEKGGKKRKTPSSSLRRAAAGATPRCQSLR</sequence>